<accession>K0IM71</accession>
<keyword evidence="3" id="KW-0547">Nucleotide-binding</keyword>
<dbReference type="PROSITE" id="PS50893">
    <property type="entry name" value="ABC_TRANSPORTER_2"/>
    <property type="match status" value="1"/>
</dbReference>
<dbReference type="PANTHER" id="PTHR42734:SF5">
    <property type="entry name" value="IRON TRANSPORT SYSTEM ATP-BINDING PROTEIN HI_0361-RELATED"/>
    <property type="match status" value="1"/>
</dbReference>
<keyword evidence="2" id="KW-0813">Transport</keyword>
<dbReference type="RefSeq" id="WP_015018160.1">
    <property type="nucleotide sequence ID" value="NC_018719.1"/>
</dbReference>
<dbReference type="AlphaFoldDB" id="K0IM71"/>
<evidence type="ECO:0000256" key="4">
    <source>
        <dbReference type="ARBA" id="ARBA00022840"/>
    </source>
</evidence>
<dbReference type="Gene3D" id="3.40.50.300">
    <property type="entry name" value="P-loop containing nucleotide triphosphate hydrolases"/>
    <property type="match status" value="1"/>
</dbReference>
<dbReference type="InterPro" id="IPR027417">
    <property type="entry name" value="P-loop_NTPase"/>
</dbReference>
<sequence>MGTEDKTVSRKNNNVNALELKEVTSGYSYNRPVVEGINLQVPKGGFVGILGPSGSGKTTLLKIITGLHKPWYGTVEFYHYNNGGKPVIGYVPQVESVDWTFPVTVREVVSMGIWNQSGTGPMINKVAGEKIRYVLENLGIEEYMTRQISELSGGEQQRVFLARAMIRFPDILVLDEPTSGVDYNTRETILEVLANLNEKGTTIILTTHDISGIAKRLPWLVCMNKHIVSEGPPTEVLTTENLLETYGLVDTESVGR</sequence>
<name>K0IM71_NITGG</name>
<reference evidence="6 7" key="1">
    <citation type="journal article" date="2012" name="Environ. Microbiol.">
        <title>The genome of the ammonia-oxidizing Candidatus Nitrososphaera gargensis: insights into metabolic versatility and environmental adaptations.</title>
        <authorList>
            <person name="Spang A."/>
            <person name="Poehlein A."/>
            <person name="Offre P."/>
            <person name="Zumbragel S."/>
            <person name="Haider S."/>
            <person name="Rychlik N."/>
            <person name="Nowka B."/>
            <person name="Schmeisser C."/>
            <person name="Lebedeva E.V."/>
            <person name="Rattei T."/>
            <person name="Bohm C."/>
            <person name="Schmid M."/>
            <person name="Galushko A."/>
            <person name="Hatzenpichler R."/>
            <person name="Weinmaier T."/>
            <person name="Daniel R."/>
            <person name="Schleper C."/>
            <person name="Spieck E."/>
            <person name="Streit W."/>
            <person name="Wagner M."/>
        </authorList>
    </citation>
    <scope>NUCLEOTIDE SEQUENCE [LARGE SCALE GENOMIC DNA]</scope>
    <source>
        <strain evidence="7">Ga9.2</strain>
    </source>
</reference>
<dbReference type="OrthoDB" id="10909at2157"/>
<dbReference type="InterPro" id="IPR050153">
    <property type="entry name" value="Metal_Ion_Import_ABC"/>
</dbReference>
<dbReference type="Pfam" id="PF00005">
    <property type="entry name" value="ABC_tran"/>
    <property type="match status" value="1"/>
</dbReference>
<evidence type="ECO:0000313" key="6">
    <source>
        <dbReference type="EMBL" id="AFU57614.1"/>
    </source>
</evidence>
<dbReference type="HOGENOM" id="CLU_000604_1_11_2"/>
<evidence type="ECO:0000256" key="2">
    <source>
        <dbReference type="ARBA" id="ARBA00022448"/>
    </source>
</evidence>
<keyword evidence="4 6" id="KW-0067">ATP-binding</keyword>
<dbReference type="EMBL" id="CP002408">
    <property type="protein sequence ID" value="AFU57614.1"/>
    <property type="molecule type" value="Genomic_DNA"/>
</dbReference>
<proteinExistence type="inferred from homology"/>
<dbReference type="Proteomes" id="UP000008037">
    <property type="component" value="Chromosome"/>
</dbReference>
<dbReference type="InParanoid" id="K0IM71"/>
<dbReference type="PANTHER" id="PTHR42734">
    <property type="entry name" value="METAL TRANSPORT SYSTEM ATP-BINDING PROTEIN TM_0124-RELATED"/>
    <property type="match status" value="1"/>
</dbReference>
<evidence type="ECO:0000259" key="5">
    <source>
        <dbReference type="PROSITE" id="PS50893"/>
    </source>
</evidence>
<evidence type="ECO:0000313" key="7">
    <source>
        <dbReference type="Proteomes" id="UP000008037"/>
    </source>
</evidence>
<dbReference type="KEGG" id="nga:Ngar_c06710"/>
<comment type="similarity">
    <text evidence="1">Belongs to the ABC transporter superfamily.</text>
</comment>
<dbReference type="PROSITE" id="PS00211">
    <property type="entry name" value="ABC_TRANSPORTER_1"/>
    <property type="match status" value="1"/>
</dbReference>
<dbReference type="SMART" id="SM00382">
    <property type="entry name" value="AAA"/>
    <property type="match status" value="1"/>
</dbReference>
<dbReference type="SUPFAM" id="SSF52540">
    <property type="entry name" value="P-loop containing nucleoside triphosphate hydrolases"/>
    <property type="match status" value="1"/>
</dbReference>
<dbReference type="GeneID" id="13795066"/>
<protein>
    <submittedName>
        <fullName evidence="6">ABC uptake transporter, ATP-binding protein</fullName>
    </submittedName>
</protein>
<evidence type="ECO:0000256" key="1">
    <source>
        <dbReference type="ARBA" id="ARBA00005417"/>
    </source>
</evidence>
<dbReference type="CDD" id="cd03235">
    <property type="entry name" value="ABC_Metallic_Cations"/>
    <property type="match status" value="1"/>
</dbReference>
<dbReference type="GO" id="GO:0005524">
    <property type="term" value="F:ATP binding"/>
    <property type="evidence" value="ECO:0007669"/>
    <property type="project" value="UniProtKB-KW"/>
</dbReference>
<gene>
    <name evidence="6" type="primary">mntB</name>
    <name evidence="6" type="ordered locus">Ngar_c06710</name>
</gene>
<evidence type="ECO:0000256" key="3">
    <source>
        <dbReference type="ARBA" id="ARBA00022741"/>
    </source>
</evidence>
<feature type="domain" description="ABC transporter" evidence="5">
    <location>
        <begin position="18"/>
        <end position="249"/>
    </location>
</feature>
<dbReference type="InterPro" id="IPR017871">
    <property type="entry name" value="ABC_transporter-like_CS"/>
</dbReference>
<dbReference type="InterPro" id="IPR003593">
    <property type="entry name" value="AAA+_ATPase"/>
</dbReference>
<organism evidence="6 7">
    <name type="scientific">Nitrososphaera gargensis (strain Ga9.2)</name>
    <dbReference type="NCBI Taxonomy" id="1237085"/>
    <lineage>
        <taxon>Archaea</taxon>
        <taxon>Nitrososphaerota</taxon>
        <taxon>Nitrososphaeria</taxon>
        <taxon>Nitrososphaerales</taxon>
        <taxon>Nitrososphaeraceae</taxon>
        <taxon>Nitrososphaera</taxon>
    </lineage>
</organism>
<keyword evidence="7" id="KW-1185">Reference proteome</keyword>
<dbReference type="InterPro" id="IPR003439">
    <property type="entry name" value="ABC_transporter-like_ATP-bd"/>
</dbReference>
<dbReference type="GO" id="GO:0016887">
    <property type="term" value="F:ATP hydrolysis activity"/>
    <property type="evidence" value="ECO:0007669"/>
    <property type="project" value="InterPro"/>
</dbReference>
<dbReference type="STRING" id="1237085.Ngar_c06710"/>